<keyword evidence="1" id="KW-0732">Signal</keyword>
<feature type="chain" id="PRO_5037722081" evidence="1">
    <location>
        <begin position="26"/>
        <end position="128"/>
    </location>
</feature>
<dbReference type="InterPro" id="IPR012347">
    <property type="entry name" value="Ferritin-like"/>
</dbReference>
<dbReference type="AlphaFoldDB" id="A0A972JAT4"/>
<dbReference type="PANTHER" id="PTHR36933">
    <property type="entry name" value="SLL0788 PROTEIN"/>
    <property type="match status" value="1"/>
</dbReference>
<dbReference type="EMBL" id="WTVM01000055">
    <property type="protein sequence ID" value="NMG03413.1"/>
    <property type="molecule type" value="Genomic_DNA"/>
</dbReference>
<organism evidence="3 4">
    <name type="scientific">Azoarcus taiwanensis</name>
    <dbReference type="NCBI Taxonomy" id="666964"/>
    <lineage>
        <taxon>Bacteria</taxon>
        <taxon>Pseudomonadati</taxon>
        <taxon>Pseudomonadota</taxon>
        <taxon>Betaproteobacteria</taxon>
        <taxon>Rhodocyclales</taxon>
        <taxon>Zoogloeaceae</taxon>
        <taxon>Azoarcus</taxon>
    </lineage>
</organism>
<dbReference type="RefSeq" id="WP_168988162.1">
    <property type="nucleotide sequence ID" value="NZ_CAWPHM010000281.1"/>
</dbReference>
<reference evidence="3" key="1">
    <citation type="submission" date="2019-12" db="EMBL/GenBank/DDBJ databases">
        <title>Comparative genomics gives insights into the taxonomy of the Azoarcus-Aromatoleum group and reveals separate origins of nif in the plant-associated Azoarcus and non-plant-associated Aromatoleum sub-groups.</title>
        <authorList>
            <person name="Lafos M."/>
            <person name="Maluk M."/>
            <person name="Batista M."/>
            <person name="Junghare M."/>
            <person name="Carmona M."/>
            <person name="Faoro H."/>
            <person name="Cruz L.M."/>
            <person name="Battistoni F."/>
            <person name="De Souza E."/>
            <person name="Pedrosa F."/>
            <person name="Chen W.-M."/>
            <person name="Poole P.S."/>
            <person name="Dixon R.A."/>
            <person name="James E.K."/>
        </authorList>
    </citation>
    <scope>NUCLEOTIDE SEQUENCE</scope>
    <source>
        <strain evidence="3">NSC3</strain>
    </source>
</reference>
<dbReference type="InterPro" id="IPR005183">
    <property type="entry name" value="DUF305_CopM-like"/>
</dbReference>
<comment type="caution">
    <text evidence="3">The sequence shown here is derived from an EMBL/GenBank/DDBJ whole genome shotgun (WGS) entry which is preliminary data.</text>
</comment>
<dbReference type="PANTHER" id="PTHR36933:SF1">
    <property type="entry name" value="SLL0788 PROTEIN"/>
    <property type="match status" value="1"/>
</dbReference>
<dbReference type="Proteomes" id="UP000599523">
    <property type="component" value="Unassembled WGS sequence"/>
</dbReference>
<dbReference type="Gene3D" id="1.20.1260.10">
    <property type="match status" value="1"/>
</dbReference>
<feature type="signal peptide" evidence="1">
    <location>
        <begin position="1"/>
        <end position="25"/>
    </location>
</feature>
<evidence type="ECO:0000313" key="3">
    <source>
        <dbReference type="EMBL" id="NMG03413.1"/>
    </source>
</evidence>
<sequence>MNRLATGLMLIAVSALFVGSAIAQHADDHHHGHAHAVDRTATDGAASTTAFREINDRMHADMDVAFTGDADIDFLKGMIPHHEGAVAMARVVLEHGKDENVRKLAEEIIAAQEAEIATMRAWLAEWGF</sequence>
<evidence type="ECO:0000259" key="2">
    <source>
        <dbReference type="Pfam" id="PF03713"/>
    </source>
</evidence>
<keyword evidence="4" id="KW-1185">Reference proteome</keyword>
<evidence type="ECO:0000256" key="1">
    <source>
        <dbReference type="SAM" id="SignalP"/>
    </source>
</evidence>
<protein>
    <submittedName>
        <fullName evidence="3">DUF305 domain-containing protein</fullName>
    </submittedName>
</protein>
<dbReference type="Pfam" id="PF03713">
    <property type="entry name" value="DUF305"/>
    <property type="match status" value="1"/>
</dbReference>
<accession>A0A972JAT4</accession>
<name>A0A972JAT4_9RHOO</name>
<proteinExistence type="predicted"/>
<feature type="domain" description="DUF305" evidence="2">
    <location>
        <begin position="30"/>
        <end position="123"/>
    </location>
</feature>
<evidence type="ECO:0000313" key="4">
    <source>
        <dbReference type="Proteomes" id="UP000599523"/>
    </source>
</evidence>
<gene>
    <name evidence="3" type="ORF">GPA21_10580</name>
</gene>